<dbReference type="Proteomes" id="UP001271648">
    <property type="component" value="Unassembled WGS sequence"/>
</dbReference>
<accession>A0AAW9ADV3</accession>
<organism evidence="1 2">
    <name type="scientific">Sporosarcina thermotolerans</name>
    <dbReference type="NCBI Taxonomy" id="633404"/>
    <lineage>
        <taxon>Bacteria</taxon>
        <taxon>Bacillati</taxon>
        <taxon>Bacillota</taxon>
        <taxon>Bacilli</taxon>
        <taxon>Bacillales</taxon>
        <taxon>Caryophanaceae</taxon>
        <taxon>Sporosarcina</taxon>
    </lineage>
</organism>
<protein>
    <recommendedName>
        <fullName evidence="3">Stage III sporulation protein AG</fullName>
    </recommendedName>
</protein>
<comment type="caution">
    <text evidence="1">The sequence shown here is derived from an EMBL/GenBank/DDBJ whole genome shotgun (WGS) entry which is preliminary data.</text>
</comment>
<dbReference type="AlphaFoldDB" id="A0AAW9ADV3"/>
<gene>
    <name evidence="1" type="ORF">QTL97_10255</name>
</gene>
<evidence type="ECO:0000313" key="1">
    <source>
        <dbReference type="EMBL" id="MDW0117318.1"/>
    </source>
</evidence>
<dbReference type="EMBL" id="JAUBDJ010000005">
    <property type="protein sequence ID" value="MDW0117318.1"/>
    <property type="molecule type" value="Genomic_DNA"/>
</dbReference>
<name>A0AAW9ADV3_9BACL</name>
<sequence>MQKPKRKLHMLFIGTLLAILIIFINSTIGSMGGGNKKGEESREVSALEQALMKIEGIGEVFIYTHSEPKDESSPLTDYFSVSGTKSEKQNPLQGILVVAEGADNPMTKNKIKRILSAVLQLPEHRIVVEEMNKRGIYIESE</sequence>
<proteinExistence type="predicted"/>
<keyword evidence="2" id="KW-1185">Reference proteome</keyword>
<reference evidence="1 2" key="1">
    <citation type="submission" date="2023-06" db="EMBL/GenBank/DDBJ databases">
        <title>Sporosarcina sp. nov., isolated from Korean traditional fermented seafood 'Jeotgal'.</title>
        <authorList>
            <person name="Yang A.I."/>
            <person name="Shin N.-R."/>
        </authorList>
    </citation>
    <scope>NUCLEOTIDE SEQUENCE [LARGE SCALE GENOMIC DNA]</scope>
    <source>
        <strain evidence="1 2">KCTC43456</strain>
    </source>
</reference>
<evidence type="ECO:0008006" key="3">
    <source>
        <dbReference type="Google" id="ProtNLM"/>
    </source>
</evidence>
<dbReference type="RefSeq" id="WP_283732175.1">
    <property type="nucleotide sequence ID" value="NZ_CP125968.1"/>
</dbReference>
<evidence type="ECO:0000313" key="2">
    <source>
        <dbReference type="Proteomes" id="UP001271648"/>
    </source>
</evidence>